<accession>A0A0A2XNR9</accession>
<gene>
    <name evidence="2" type="ORF">P375_05760</name>
</gene>
<dbReference type="Proteomes" id="UP000030418">
    <property type="component" value="Unassembled WGS sequence"/>
</dbReference>
<sequence>MKMPKLSLITTFLLSSATGSAFALNTAQIMMSSASPSCVEYRVVGICYWLYCGWGGCRVRTSTKVRHYLPEQVVSSYNHGGQNPWSEMNMLGQGIKAGPENDRPQTKQYSQLTFKNVDVIGHPGGEINRVLSSMGYFCNTQTTAFKPHFLSGLDVIGWQNGMPEALYPEALTPGMREVGNLGDMWGNIYPRSGAITQVHPYKAAAVTAQRAADIISRTGQPHVYLPAAQKARPSRGYWPPPPVEEGKIKTHKWQMLYPKMERTCAIFPDRDALNTYQDKLSTQQDYAWALWRPYSCCKRRGQTFLYSIDWNN</sequence>
<dbReference type="NCBIfam" id="TIGR03756">
    <property type="entry name" value="conj_TIGR03756"/>
    <property type="match status" value="1"/>
</dbReference>
<comment type="caution">
    <text evidence="2">The sequence shown here is derived from an EMBL/GenBank/DDBJ whole genome shotgun (WGS) entry which is preliminary data.</text>
</comment>
<dbReference type="AlphaFoldDB" id="A0A0A2XNR9"/>
<evidence type="ECO:0000313" key="2">
    <source>
        <dbReference type="EMBL" id="KGQ32300.1"/>
    </source>
</evidence>
<dbReference type="InterPro" id="IPR009649">
    <property type="entry name" value="TraU"/>
</dbReference>
<proteinExistence type="predicted"/>
<feature type="signal peptide" evidence="1">
    <location>
        <begin position="1"/>
        <end position="23"/>
    </location>
</feature>
<organism evidence="2 3">
    <name type="scientific">Gallibacterium genomosp. 2</name>
    <dbReference type="NCBI Taxonomy" id="155517"/>
    <lineage>
        <taxon>Bacteria</taxon>
        <taxon>Pseudomonadati</taxon>
        <taxon>Pseudomonadota</taxon>
        <taxon>Gammaproteobacteria</taxon>
        <taxon>Pasteurellales</taxon>
        <taxon>Pasteurellaceae</taxon>
        <taxon>Gallibacterium</taxon>
    </lineage>
</organism>
<keyword evidence="1" id="KW-0732">Signal</keyword>
<feature type="chain" id="PRO_5002007981" evidence="1">
    <location>
        <begin position="24"/>
        <end position="312"/>
    </location>
</feature>
<reference evidence="2 3" key="1">
    <citation type="submission" date="2014-08" db="EMBL/GenBank/DDBJ databases">
        <title>Chaperone-usher fimbriae in a diverse selection of Gallibacterium genomes.</title>
        <authorList>
            <person name="Kudirkiene E."/>
            <person name="Bager R.J."/>
            <person name="Johnson T.J."/>
            <person name="Bojesen A.M."/>
        </authorList>
    </citation>
    <scope>NUCLEOTIDE SEQUENCE [LARGE SCALE GENOMIC DNA]</scope>
    <source>
        <strain evidence="2 3">CCM5976</strain>
    </source>
</reference>
<dbReference type="RefSeq" id="WP_039135368.1">
    <property type="nucleotide sequence ID" value="NZ_JPXY01000024.1"/>
</dbReference>
<evidence type="ECO:0000256" key="1">
    <source>
        <dbReference type="SAM" id="SignalP"/>
    </source>
</evidence>
<name>A0A0A2XNR9_9PAST</name>
<evidence type="ECO:0000313" key="3">
    <source>
        <dbReference type="Proteomes" id="UP000030418"/>
    </source>
</evidence>
<protein>
    <submittedName>
        <fullName evidence="2">Conjugal transfer protein</fullName>
    </submittedName>
</protein>
<dbReference type="EMBL" id="JPXY01000024">
    <property type="protein sequence ID" value="KGQ32300.1"/>
    <property type="molecule type" value="Genomic_DNA"/>
</dbReference>
<dbReference type="Pfam" id="PF06834">
    <property type="entry name" value="TraU"/>
    <property type="match status" value="1"/>
</dbReference>
<dbReference type="InterPro" id="IPR026331">
    <property type="entry name" value="PFL_4710"/>
</dbReference>
<keyword evidence="3" id="KW-1185">Reference proteome</keyword>